<feature type="region of interest" description="Disordered" evidence="3">
    <location>
        <begin position="1"/>
        <end position="23"/>
    </location>
</feature>
<name>A0A2C9V7I3_MANES</name>
<evidence type="ECO:0000256" key="3">
    <source>
        <dbReference type="SAM" id="MobiDB-lite"/>
    </source>
</evidence>
<dbReference type="EMBL" id="CM004395">
    <property type="protein sequence ID" value="OAY40581.1"/>
    <property type="molecule type" value="Genomic_DNA"/>
</dbReference>
<comment type="caution">
    <text evidence="5">The sequence shown here is derived from an EMBL/GenBank/DDBJ whole genome shotgun (WGS) entry which is preliminary data.</text>
</comment>
<evidence type="ECO:0000256" key="1">
    <source>
        <dbReference type="ARBA" id="ARBA00022884"/>
    </source>
</evidence>
<proteinExistence type="predicted"/>
<reference evidence="6" key="1">
    <citation type="journal article" date="2016" name="Nat. Biotechnol.">
        <title>Sequencing wild and cultivated cassava and related species reveals extensive interspecific hybridization and genetic diversity.</title>
        <authorList>
            <person name="Bredeson J.V."/>
            <person name="Lyons J.B."/>
            <person name="Prochnik S.E."/>
            <person name="Wu G.A."/>
            <person name="Ha C.M."/>
            <person name="Edsinger-Gonzales E."/>
            <person name="Grimwood J."/>
            <person name="Schmutz J."/>
            <person name="Rabbi I.Y."/>
            <person name="Egesi C."/>
            <person name="Nauluvula P."/>
            <person name="Lebot V."/>
            <person name="Ndunguru J."/>
            <person name="Mkamilo G."/>
            <person name="Bart R.S."/>
            <person name="Setter T.L."/>
            <person name="Gleadow R.M."/>
            <person name="Kulakow P."/>
            <person name="Ferguson M.E."/>
            <person name="Rounsley S."/>
            <person name="Rokhsar D.S."/>
        </authorList>
    </citation>
    <scope>NUCLEOTIDE SEQUENCE [LARGE SCALE GENOMIC DNA]</scope>
    <source>
        <strain evidence="6">cv. AM560-2</strain>
    </source>
</reference>
<dbReference type="InterPro" id="IPR012677">
    <property type="entry name" value="Nucleotide-bd_a/b_plait_sf"/>
</dbReference>
<dbReference type="FunFam" id="3.30.70.330:FF:000595">
    <property type="entry name" value="UBP1-associated protein 2C-like"/>
    <property type="match status" value="1"/>
</dbReference>
<dbReference type="SMART" id="SM00360">
    <property type="entry name" value="RRM"/>
    <property type="match status" value="2"/>
</dbReference>
<dbReference type="InterPro" id="IPR052462">
    <property type="entry name" value="SLIRP/GR-RBP-like"/>
</dbReference>
<dbReference type="STRING" id="3983.A0A2C9V7I3"/>
<dbReference type="SUPFAM" id="SSF54928">
    <property type="entry name" value="RNA-binding domain, RBD"/>
    <property type="match status" value="2"/>
</dbReference>
<dbReference type="PANTHER" id="PTHR48027">
    <property type="entry name" value="HETEROGENEOUS NUCLEAR RIBONUCLEOPROTEIN 87F-RELATED"/>
    <property type="match status" value="1"/>
</dbReference>
<keyword evidence="6" id="KW-1185">Reference proteome</keyword>
<dbReference type="AlphaFoldDB" id="A0A2C9V7I3"/>
<feature type="compositionally biased region" description="Basic and acidic residues" evidence="3">
    <location>
        <begin position="1"/>
        <end position="11"/>
    </location>
</feature>
<dbReference type="OrthoDB" id="1875751at2759"/>
<gene>
    <name evidence="5" type="ORF">MANES_09G033200v8</name>
</gene>
<dbReference type="Proteomes" id="UP000091857">
    <property type="component" value="Chromosome 9"/>
</dbReference>
<protein>
    <recommendedName>
        <fullName evidence="4">RRM domain-containing protein</fullName>
    </recommendedName>
</protein>
<dbReference type="InterPro" id="IPR048289">
    <property type="entry name" value="RRM2_NsCP33-like"/>
</dbReference>
<dbReference type="InterPro" id="IPR000504">
    <property type="entry name" value="RRM_dom"/>
</dbReference>
<dbReference type="InterPro" id="IPR035979">
    <property type="entry name" value="RBD_domain_sf"/>
</dbReference>
<dbReference type="PROSITE" id="PS50102">
    <property type="entry name" value="RRM"/>
    <property type="match status" value="2"/>
</dbReference>
<evidence type="ECO:0000256" key="2">
    <source>
        <dbReference type="PROSITE-ProRule" id="PRU00176"/>
    </source>
</evidence>
<evidence type="ECO:0000259" key="4">
    <source>
        <dbReference type="PROSITE" id="PS50102"/>
    </source>
</evidence>
<dbReference type="Pfam" id="PF00076">
    <property type="entry name" value="RRM_1"/>
    <property type="match status" value="2"/>
</dbReference>
<dbReference type="Gramene" id="Manes.09G033200.1.v8.1">
    <property type="protein sequence ID" value="Manes.09G033200.1.v8.1.CDS"/>
    <property type="gene ID" value="Manes.09G033200.v8.1"/>
</dbReference>
<sequence length="336" mass="36363">MEDMKKRKMEEASNGAEISPTQEQLRSLLDPLNKSQLVDLLSRLGSQYPSIAEEIKNVASADPVHRKLFVRGLAWNTTSETLCAAFRVHGEIEEGAVIYDKATGKSRGYGFITYKHIESTQSALAAPSKLIDGRMAVCNLACEGLSGATATSDSAQRKLYIGGLSPEITSEMLLNFFGRHGEIEEGSVAYDKDTNESRGFGFVTYKTVEAAKKAIEDPQKTLGGRTMIVKLADMHKGKTAQTQLPAPVVPMPLPMAAGYTQPGKEHPGPAPVGYSYPQTMAPYPASSYPSLSTAPPPYPPQSHISYPPVAVHKEPVRLSPSAPMAMGGYPYYLPKQ</sequence>
<evidence type="ECO:0000313" key="6">
    <source>
        <dbReference type="Proteomes" id="UP000091857"/>
    </source>
</evidence>
<feature type="domain" description="RRM" evidence="4">
    <location>
        <begin position="157"/>
        <end position="234"/>
    </location>
</feature>
<organism evidence="5 6">
    <name type="scientific">Manihot esculenta</name>
    <name type="common">Cassava</name>
    <name type="synonym">Jatropha manihot</name>
    <dbReference type="NCBI Taxonomy" id="3983"/>
    <lineage>
        <taxon>Eukaryota</taxon>
        <taxon>Viridiplantae</taxon>
        <taxon>Streptophyta</taxon>
        <taxon>Embryophyta</taxon>
        <taxon>Tracheophyta</taxon>
        <taxon>Spermatophyta</taxon>
        <taxon>Magnoliopsida</taxon>
        <taxon>eudicotyledons</taxon>
        <taxon>Gunneridae</taxon>
        <taxon>Pentapetalae</taxon>
        <taxon>rosids</taxon>
        <taxon>fabids</taxon>
        <taxon>Malpighiales</taxon>
        <taxon>Euphorbiaceae</taxon>
        <taxon>Crotonoideae</taxon>
        <taxon>Manihoteae</taxon>
        <taxon>Manihot</taxon>
    </lineage>
</organism>
<feature type="domain" description="RRM" evidence="4">
    <location>
        <begin position="66"/>
        <end position="157"/>
    </location>
</feature>
<dbReference type="CDD" id="cd21608">
    <property type="entry name" value="RRM2_NsCP33_like"/>
    <property type="match status" value="1"/>
</dbReference>
<dbReference type="Gene3D" id="3.30.70.330">
    <property type="match status" value="2"/>
</dbReference>
<accession>A0A2C9V7I3</accession>
<dbReference type="GO" id="GO:0003723">
    <property type="term" value="F:RNA binding"/>
    <property type="evidence" value="ECO:0007669"/>
    <property type="project" value="UniProtKB-UniRule"/>
</dbReference>
<evidence type="ECO:0000313" key="5">
    <source>
        <dbReference type="EMBL" id="OAY40581.1"/>
    </source>
</evidence>
<keyword evidence="1 2" id="KW-0694">RNA-binding</keyword>